<dbReference type="VEuPathDB" id="TrichDB:TRFO_31406"/>
<dbReference type="SUPFAM" id="SSF50978">
    <property type="entry name" value="WD40 repeat-like"/>
    <property type="match status" value="1"/>
</dbReference>
<evidence type="ECO:0000256" key="5">
    <source>
        <dbReference type="PROSITE-ProRule" id="PRU00221"/>
    </source>
</evidence>
<keyword evidence="2 5" id="KW-0853">WD repeat</keyword>
<proteinExistence type="predicted"/>
<dbReference type="SMART" id="SM00320">
    <property type="entry name" value="WD40"/>
    <property type="match status" value="8"/>
</dbReference>
<keyword evidence="4" id="KW-0539">Nucleus</keyword>
<gene>
    <name evidence="6" type="ORF">TRFO_31406</name>
</gene>
<dbReference type="GeneID" id="94842625"/>
<organism evidence="6 7">
    <name type="scientific">Tritrichomonas foetus</name>
    <dbReference type="NCBI Taxonomy" id="1144522"/>
    <lineage>
        <taxon>Eukaryota</taxon>
        <taxon>Metamonada</taxon>
        <taxon>Parabasalia</taxon>
        <taxon>Tritrichomonadida</taxon>
        <taxon>Tritrichomonadidae</taxon>
        <taxon>Tritrichomonas</taxon>
    </lineage>
</organism>
<dbReference type="InterPro" id="IPR045183">
    <property type="entry name" value="Ebi-like"/>
</dbReference>
<dbReference type="InterPro" id="IPR015943">
    <property type="entry name" value="WD40/YVTN_repeat-like_dom_sf"/>
</dbReference>
<dbReference type="PROSITE" id="PS50294">
    <property type="entry name" value="WD_REPEATS_REGION"/>
    <property type="match status" value="2"/>
</dbReference>
<dbReference type="InterPro" id="IPR036322">
    <property type="entry name" value="WD40_repeat_dom_sf"/>
</dbReference>
<evidence type="ECO:0000313" key="6">
    <source>
        <dbReference type="EMBL" id="OHT01704.1"/>
    </source>
</evidence>
<dbReference type="InterPro" id="IPR001680">
    <property type="entry name" value="WD40_rpt"/>
</dbReference>
<dbReference type="PANTHER" id="PTHR22846:SF2">
    <property type="entry name" value="F-BOX-LIKE_WD REPEAT-CONTAINING PROTEIN EBI"/>
    <property type="match status" value="1"/>
</dbReference>
<dbReference type="Pfam" id="PF00400">
    <property type="entry name" value="WD40"/>
    <property type="match status" value="2"/>
</dbReference>
<keyword evidence="3" id="KW-0677">Repeat</keyword>
<dbReference type="AlphaFoldDB" id="A0A1J4JTF3"/>
<dbReference type="Pfam" id="PF08513">
    <property type="entry name" value="LisH"/>
    <property type="match status" value="1"/>
</dbReference>
<evidence type="ECO:0000256" key="4">
    <source>
        <dbReference type="ARBA" id="ARBA00023242"/>
    </source>
</evidence>
<dbReference type="SMART" id="SM00667">
    <property type="entry name" value="LisH"/>
    <property type="match status" value="1"/>
</dbReference>
<dbReference type="Gene3D" id="2.130.10.10">
    <property type="entry name" value="YVTN repeat-like/Quinoprotein amine dehydrogenase"/>
    <property type="match status" value="2"/>
</dbReference>
<evidence type="ECO:0000313" key="7">
    <source>
        <dbReference type="Proteomes" id="UP000179807"/>
    </source>
</evidence>
<comment type="subcellular location">
    <subcellularLocation>
        <location evidence="1">Nucleus</location>
    </subcellularLocation>
</comment>
<dbReference type="PROSITE" id="PS50082">
    <property type="entry name" value="WD_REPEATS_2"/>
    <property type="match status" value="2"/>
</dbReference>
<comment type="caution">
    <text evidence="6">The sequence shown here is derived from an EMBL/GenBank/DDBJ whole genome shotgun (WGS) entry which is preliminary data.</text>
</comment>
<accession>A0A1J4JTF3</accession>
<name>A0A1J4JTF3_9EUKA</name>
<protein>
    <submittedName>
        <fullName evidence="6">Uncharacterized protein</fullName>
    </submittedName>
</protein>
<dbReference type="EMBL" id="MLAK01000899">
    <property type="protein sequence ID" value="OHT01704.1"/>
    <property type="molecule type" value="Genomic_DNA"/>
</dbReference>
<dbReference type="PROSITE" id="PS00678">
    <property type="entry name" value="WD_REPEATS_1"/>
    <property type="match status" value="1"/>
</dbReference>
<sequence length="492" mass="54324">MSLSSDEINLLIQHYLQEFGYDHAAFAFGAESKIPTKKVASRYVPPGSLVYLIQKGIMLSQIEKHADDTLASPSNLMNNEISKIKASMHKSGEMNRDAATATRVLRLRPNSEKDEFVHYYLDRKCALFLEGHNKPAIYSCWTKSSNLLATGSADGNVIIWNFDIDNGYVYDNPIVLRPGGNPPDITALCWFSQEQILAVGTFSGVIILYSLKNVSNTTLSLPNSSSNSNISSIGAMKGWQANSYEIARFSEHDGKPIVSLHFARKINLLAAASVDGQITISENGIVKYKWKIDGPVTDIRFYSRTSLFVSGNRTVYILSTERENSTEKVFETKGEITQITISQTGRYLAVGDEFGNFAIIDKHRKVICSHNRLHDSSICLISAAVKTDSFVVGGCDGFVKIIDVKQHSEPIVFDGHARTAYLVAYDPQERFVASVGADRTMSIWSLETPGRALFKFSLEVPVCHLAFSPSGRFLSACLRSGQVAIIDFGGEQ</sequence>
<reference evidence="6" key="1">
    <citation type="submission" date="2016-10" db="EMBL/GenBank/DDBJ databases">
        <authorList>
            <person name="Benchimol M."/>
            <person name="Almeida L.G."/>
            <person name="Vasconcelos A.T."/>
            <person name="Perreira-Neves A."/>
            <person name="Rosa I.A."/>
            <person name="Tasca T."/>
            <person name="Bogo M.R."/>
            <person name="de Souza W."/>
        </authorList>
    </citation>
    <scope>NUCLEOTIDE SEQUENCE [LARGE SCALE GENOMIC DNA]</scope>
    <source>
        <strain evidence="6">K</strain>
    </source>
</reference>
<feature type="repeat" description="WD" evidence="5">
    <location>
        <begin position="129"/>
        <end position="163"/>
    </location>
</feature>
<evidence type="ECO:0000256" key="2">
    <source>
        <dbReference type="ARBA" id="ARBA00022574"/>
    </source>
</evidence>
<dbReference type="GO" id="GO:0006357">
    <property type="term" value="P:regulation of transcription by RNA polymerase II"/>
    <property type="evidence" value="ECO:0007669"/>
    <property type="project" value="TreeGrafter"/>
</dbReference>
<dbReference type="Proteomes" id="UP000179807">
    <property type="component" value="Unassembled WGS sequence"/>
</dbReference>
<feature type="repeat" description="WD" evidence="5">
    <location>
        <begin position="413"/>
        <end position="448"/>
    </location>
</feature>
<dbReference type="InterPro" id="IPR019775">
    <property type="entry name" value="WD40_repeat_CS"/>
</dbReference>
<dbReference type="InterPro" id="IPR006594">
    <property type="entry name" value="LisH"/>
</dbReference>
<dbReference type="GO" id="GO:0000118">
    <property type="term" value="C:histone deacetylase complex"/>
    <property type="evidence" value="ECO:0007669"/>
    <property type="project" value="TreeGrafter"/>
</dbReference>
<dbReference type="PROSITE" id="PS50896">
    <property type="entry name" value="LISH"/>
    <property type="match status" value="1"/>
</dbReference>
<evidence type="ECO:0000256" key="3">
    <source>
        <dbReference type="ARBA" id="ARBA00022737"/>
    </source>
</evidence>
<dbReference type="PANTHER" id="PTHR22846">
    <property type="entry name" value="WD40 REPEAT PROTEIN"/>
    <property type="match status" value="1"/>
</dbReference>
<evidence type="ECO:0000256" key="1">
    <source>
        <dbReference type="ARBA" id="ARBA00004123"/>
    </source>
</evidence>
<dbReference type="OrthoDB" id="1367865at2759"/>
<dbReference type="Gene3D" id="1.20.960.30">
    <property type="match status" value="1"/>
</dbReference>
<keyword evidence="7" id="KW-1185">Reference proteome</keyword>
<dbReference type="RefSeq" id="XP_068354840.1">
    <property type="nucleotide sequence ID" value="XM_068507921.1"/>
</dbReference>
<dbReference type="GO" id="GO:0003714">
    <property type="term" value="F:transcription corepressor activity"/>
    <property type="evidence" value="ECO:0007669"/>
    <property type="project" value="InterPro"/>
</dbReference>